<evidence type="ECO:0000256" key="1">
    <source>
        <dbReference type="ARBA" id="ARBA00007495"/>
    </source>
</evidence>
<keyword evidence="3" id="KW-0378">Hydrolase</keyword>
<dbReference type="PANTHER" id="PTHR31490:SF2">
    <property type="entry name" value="GLYCOSYL HYDROLASE FAMILY 10 PROTEIN"/>
    <property type="match status" value="1"/>
</dbReference>
<protein>
    <recommendedName>
        <fullName evidence="6">GH10 domain-containing protein</fullName>
    </recommendedName>
</protein>
<evidence type="ECO:0000313" key="7">
    <source>
        <dbReference type="EMBL" id="WJZ84033.1"/>
    </source>
</evidence>
<accession>A0ABY9BM95</accession>
<evidence type="ECO:0000259" key="6">
    <source>
        <dbReference type="PROSITE" id="PS51760"/>
    </source>
</evidence>
<dbReference type="PANTHER" id="PTHR31490">
    <property type="entry name" value="GLYCOSYL HYDROLASE"/>
    <property type="match status" value="1"/>
</dbReference>
<dbReference type="InterPro" id="IPR017853">
    <property type="entry name" value="GH"/>
</dbReference>
<evidence type="ECO:0000256" key="2">
    <source>
        <dbReference type="ARBA" id="ARBA00022737"/>
    </source>
</evidence>
<dbReference type="SUPFAM" id="SSF49785">
    <property type="entry name" value="Galactose-binding domain-like"/>
    <property type="match status" value="1"/>
</dbReference>
<reference evidence="7 8" key="1">
    <citation type="journal article" date="2023" name="Hortic Res">
        <title>The complete reference genome for grapevine (Vitis vinifera L.) genetics and breeding.</title>
        <authorList>
            <person name="Shi X."/>
            <person name="Cao S."/>
            <person name="Wang X."/>
            <person name="Huang S."/>
            <person name="Wang Y."/>
            <person name="Liu Z."/>
            <person name="Liu W."/>
            <person name="Leng X."/>
            <person name="Peng Y."/>
            <person name="Wang N."/>
            <person name="Wang Y."/>
            <person name="Ma Z."/>
            <person name="Xu X."/>
            <person name="Zhang F."/>
            <person name="Xue H."/>
            <person name="Zhong H."/>
            <person name="Wang Y."/>
            <person name="Zhang K."/>
            <person name="Velt A."/>
            <person name="Avia K."/>
            <person name="Holtgrawe D."/>
            <person name="Grimplet J."/>
            <person name="Matus J.T."/>
            <person name="Ware D."/>
            <person name="Wu X."/>
            <person name="Wang H."/>
            <person name="Liu C."/>
            <person name="Fang Y."/>
            <person name="Rustenholz C."/>
            <person name="Cheng Z."/>
            <person name="Xiao H."/>
            <person name="Zhou Y."/>
        </authorList>
    </citation>
    <scope>NUCLEOTIDE SEQUENCE [LARGE SCALE GENOMIC DNA]</scope>
    <source>
        <strain evidence="8">cv. Pinot noir / PN40024</strain>
        <tissue evidence="7">Leaf</tissue>
    </source>
</reference>
<comment type="similarity">
    <text evidence="1">Belongs to the glycosyl hydrolase 10 (cellulase F) family.</text>
</comment>
<keyword evidence="5" id="KW-0624">Polysaccharide degradation</keyword>
<keyword evidence="8" id="KW-1185">Reference proteome</keyword>
<dbReference type="InterPro" id="IPR001000">
    <property type="entry name" value="GH10_dom"/>
</dbReference>
<dbReference type="InterPro" id="IPR008979">
    <property type="entry name" value="Galactose-bd-like_sf"/>
</dbReference>
<name>A0ABY9BM95_VITVI</name>
<dbReference type="EMBL" id="CP126650">
    <property type="protein sequence ID" value="WJZ84033.1"/>
    <property type="molecule type" value="Genomic_DNA"/>
</dbReference>
<gene>
    <name evidence="7" type="ORF">VitviT2T_003662</name>
</gene>
<proteinExistence type="inferred from homology"/>
<evidence type="ECO:0000256" key="3">
    <source>
        <dbReference type="ARBA" id="ARBA00022801"/>
    </source>
</evidence>
<dbReference type="SMART" id="SM00633">
    <property type="entry name" value="Glyco_10"/>
    <property type="match status" value="1"/>
</dbReference>
<dbReference type="Gene3D" id="2.60.120.260">
    <property type="entry name" value="Galactose-binding domain-like"/>
    <property type="match status" value="1"/>
</dbReference>
<dbReference type="PROSITE" id="PS51760">
    <property type="entry name" value="GH10_2"/>
    <property type="match status" value="1"/>
</dbReference>
<dbReference type="SUPFAM" id="SSF51445">
    <property type="entry name" value="(Trans)glycosidases"/>
    <property type="match status" value="1"/>
</dbReference>
<dbReference type="InterPro" id="IPR044846">
    <property type="entry name" value="GH10"/>
</dbReference>
<sequence length="597" mass="66419">MQERSPEGSGNIGVYNNSTMKVEEKRILLWLLLSLLCAHLFSGLANDALSYDYTASLECLEKPHKPQYGGGIILNPELNHGLKGWSAFGGAEMENRASGGNTFIVAHSRKQMNDSISQKLHLHKDKLYTFSAWIQVSSGNTPVTAVFRTNSGPQYAGAVFAESGCWSMLKGGLTVDSSGPAELYFESEDTSVEIWVDSISLQPFTQEQWTSHQDQSIEKTRKRKVRLQATDAHGNPIAGAKMAIKQNKLNFPFGSAISKYILSNTAYQNWFTSRFTVTVFENELKWYSTEWSRGKEDYSVPDAMLRFAKQHGLAVRGHNILWDNGNNQPSWVPSLSNSELQAAVDKRINSVVRRYSGQFIGWDVVNENLHFSFFESRLGAKATGVAFQKTRQLDGRTTLFMNEYDTIEKSGKGSASPDKYLQKLREIQSFLRGGGNLGIGLEGHFRTPNIPYMRSAIDKLAAAKFPIWITELDVDPSQPMHLDQVLREAHAHPAIHGIVMWAAWKPEGCFRMCLTDSNFKNTPTGDVVDKLLQQWTHAGLVGTTDADGFFETSLFHGDYEVAITHPTVTNSSLIHSFKVASSTDISPESALLVKVSA</sequence>
<dbReference type="Pfam" id="PF02018">
    <property type="entry name" value="CBM_4_9"/>
    <property type="match status" value="1"/>
</dbReference>
<dbReference type="InterPro" id="IPR003305">
    <property type="entry name" value="CenC_carb-bd"/>
</dbReference>
<feature type="domain" description="GH10" evidence="6">
    <location>
        <begin position="238"/>
        <end position="531"/>
    </location>
</feature>
<dbReference type="Proteomes" id="UP001227230">
    <property type="component" value="Chromosome 3"/>
</dbReference>
<evidence type="ECO:0000256" key="4">
    <source>
        <dbReference type="ARBA" id="ARBA00023277"/>
    </source>
</evidence>
<organism evidence="7 8">
    <name type="scientific">Vitis vinifera</name>
    <name type="common">Grape</name>
    <dbReference type="NCBI Taxonomy" id="29760"/>
    <lineage>
        <taxon>Eukaryota</taxon>
        <taxon>Viridiplantae</taxon>
        <taxon>Streptophyta</taxon>
        <taxon>Embryophyta</taxon>
        <taxon>Tracheophyta</taxon>
        <taxon>Spermatophyta</taxon>
        <taxon>Magnoliopsida</taxon>
        <taxon>eudicotyledons</taxon>
        <taxon>Gunneridae</taxon>
        <taxon>Pentapetalae</taxon>
        <taxon>rosids</taxon>
        <taxon>Vitales</taxon>
        <taxon>Vitaceae</taxon>
        <taxon>Viteae</taxon>
        <taxon>Vitis</taxon>
    </lineage>
</organism>
<keyword evidence="4" id="KW-0119">Carbohydrate metabolism</keyword>
<keyword evidence="2" id="KW-0677">Repeat</keyword>
<dbReference type="Pfam" id="PF00331">
    <property type="entry name" value="Glyco_hydro_10"/>
    <property type="match status" value="1"/>
</dbReference>
<evidence type="ECO:0000313" key="8">
    <source>
        <dbReference type="Proteomes" id="UP001227230"/>
    </source>
</evidence>
<evidence type="ECO:0000256" key="5">
    <source>
        <dbReference type="ARBA" id="ARBA00023326"/>
    </source>
</evidence>
<dbReference type="Gene3D" id="3.20.20.80">
    <property type="entry name" value="Glycosidases"/>
    <property type="match status" value="1"/>
</dbReference>